<protein>
    <submittedName>
        <fullName evidence="2">Uncharacterized protein</fullName>
    </submittedName>
</protein>
<organism evidence="2 3">
    <name type="scientific">Halteria grandinella</name>
    <dbReference type="NCBI Taxonomy" id="5974"/>
    <lineage>
        <taxon>Eukaryota</taxon>
        <taxon>Sar</taxon>
        <taxon>Alveolata</taxon>
        <taxon>Ciliophora</taxon>
        <taxon>Intramacronucleata</taxon>
        <taxon>Spirotrichea</taxon>
        <taxon>Stichotrichia</taxon>
        <taxon>Sporadotrichida</taxon>
        <taxon>Halteriidae</taxon>
        <taxon>Halteria</taxon>
    </lineage>
</organism>
<gene>
    <name evidence="2" type="ORF">FGO68_gene11640</name>
</gene>
<keyword evidence="3" id="KW-1185">Reference proteome</keyword>
<evidence type="ECO:0000313" key="3">
    <source>
        <dbReference type="Proteomes" id="UP000785679"/>
    </source>
</evidence>
<feature type="region of interest" description="Disordered" evidence="1">
    <location>
        <begin position="45"/>
        <end position="67"/>
    </location>
</feature>
<name>A0A8J8T9Q0_HALGN</name>
<feature type="compositionally biased region" description="Low complexity" evidence="1">
    <location>
        <begin position="49"/>
        <end position="61"/>
    </location>
</feature>
<proteinExistence type="predicted"/>
<reference evidence="2" key="1">
    <citation type="submission" date="2019-06" db="EMBL/GenBank/DDBJ databases">
        <authorList>
            <person name="Zheng W."/>
        </authorList>
    </citation>
    <scope>NUCLEOTIDE SEQUENCE</scope>
    <source>
        <strain evidence="2">QDHG01</strain>
    </source>
</reference>
<comment type="caution">
    <text evidence="2">The sequence shown here is derived from an EMBL/GenBank/DDBJ whole genome shotgun (WGS) entry which is preliminary data.</text>
</comment>
<dbReference type="Proteomes" id="UP000785679">
    <property type="component" value="Unassembled WGS sequence"/>
</dbReference>
<dbReference type="EMBL" id="RRYP01001060">
    <property type="protein sequence ID" value="TNV86463.1"/>
    <property type="molecule type" value="Genomic_DNA"/>
</dbReference>
<evidence type="ECO:0000313" key="2">
    <source>
        <dbReference type="EMBL" id="TNV86463.1"/>
    </source>
</evidence>
<sequence length="190" mass="21728">MSVTGPVGTRCLALQTGPALPNYQRKPIYVKDVVYYFFAPSHDYKKGNSSRNQQSRNTSSSYDGQMIKGSAKCGTQTVEGRIQNQTPDYYINDVVISMAYMIVLLLLHINNKLLNTQRLDLQRSQKLFELFYINYYRLNIMSPLSGVLRSLFNMDLIQGVSSINFLITDAFIFRESVYKLGINLSFNFQS</sequence>
<dbReference type="AlphaFoldDB" id="A0A8J8T9Q0"/>
<evidence type="ECO:0000256" key="1">
    <source>
        <dbReference type="SAM" id="MobiDB-lite"/>
    </source>
</evidence>
<accession>A0A8J8T9Q0</accession>